<name>A0AAW0J5D1_QUESU</name>
<dbReference type="Proteomes" id="UP000237347">
    <property type="component" value="Unassembled WGS sequence"/>
</dbReference>
<protein>
    <submittedName>
        <fullName evidence="2">Uncharacterized protein</fullName>
    </submittedName>
</protein>
<keyword evidence="1" id="KW-0812">Transmembrane</keyword>
<keyword evidence="1" id="KW-0472">Membrane</keyword>
<organism evidence="2 3">
    <name type="scientific">Quercus suber</name>
    <name type="common">Cork oak</name>
    <dbReference type="NCBI Taxonomy" id="58331"/>
    <lineage>
        <taxon>Eukaryota</taxon>
        <taxon>Viridiplantae</taxon>
        <taxon>Streptophyta</taxon>
        <taxon>Embryophyta</taxon>
        <taxon>Tracheophyta</taxon>
        <taxon>Spermatophyta</taxon>
        <taxon>Magnoliopsida</taxon>
        <taxon>eudicotyledons</taxon>
        <taxon>Gunneridae</taxon>
        <taxon>Pentapetalae</taxon>
        <taxon>rosids</taxon>
        <taxon>fabids</taxon>
        <taxon>Fagales</taxon>
        <taxon>Fagaceae</taxon>
        <taxon>Quercus</taxon>
    </lineage>
</organism>
<dbReference type="AlphaFoldDB" id="A0AAW0J5D1"/>
<sequence>MVHFFVPLTPPQRQRQSWIYDHFFRTAVFGSLTHKTFIPSQNNNASSYSITIIIIIIIIIFVLRICDRRNNHQIRSECEKMMLQFPELVMMKTRRWCLRMYMLPVILHP</sequence>
<gene>
    <name evidence="2" type="ORF">CFP56_037248</name>
</gene>
<keyword evidence="1" id="KW-1133">Transmembrane helix</keyword>
<evidence type="ECO:0000313" key="3">
    <source>
        <dbReference type="Proteomes" id="UP000237347"/>
    </source>
</evidence>
<evidence type="ECO:0000256" key="1">
    <source>
        <dbReference type="SAM" id="Phobius"/>
    </source>
</evidence>
<feature type="transmembrane region" description="Helical" evidence="1">
    <location>
        <begin position="45"/>
        <end position="66"/>
    </location>
</feature>
<dbReference type="EMBL" id="PKMF04000686">
    <property type="protein sequence ID" value="KAK7821907.1"/>
    <property type="molecule type" value="Genomic_DNA"/>
</dbReference>
<keyword evidence="3" id="KW-1185">Reference proteome</keyword>
<accession>A0AAW0J5D1</accession>
<evidence type="ECO:0000313" key="2">
    <source>
        <dbReference type="EMBL" id="KAK7821907.1"/>
    </source>
</evidence>
<reference evidence="2 3" key="1">
    <citation type="journal article" date="2018" name="Sci. Data">
        <title>The draft genome sequence of cork oak.</title>
        <authorList>
            <person name="Ramos A.M."/>
            <person name="Usie A."/>
            <person name="Barbosa P."/>
            <person name="Barros P.M."/>
            <person name="Capote T."/>
            <person name="Chaves I."/>
            <person name="Simoes F."/>
            <person name="Abreu I."/>
            <person name="Carrasquinho I."/>
            <person name="Faro C."/>
            <person name="Guimaraes J.B."/>
            <person name="Mendonca D."/>
            <person name="Nobrega F."/>
            <person name="Rodrigues L."/>
            <person name="Saibo N.J.M."/>
            <person name="Varela M.C."/>
            <person name="Egas C."/>
            <person name="Matos J."/>
            <person name="Miguel C.M."/>
            <person name="Oliveira M.M."/>
            <person name="Ricardo C.P."/>
            <person name="Goncalves S."/>
        </authorList>
    </citation>
    <scope>NUCLEOTIDE SEQUENCE [LARGE SCALE GENOMIC DNA]</scope>
    <source>
        <strain evidence="3">cv. HL8</strain>
    </source>
</reference>
<proteinExistence type="predicted"/>
<comment type="caution">
    <text evidence="2">The sequence shown here is derived from an EMBL/GenBank/DDBJ whole genome shotgun (WGS) entry which is preliminary data.</text>
</comment>